<keyword evidence="1" id="KW-0732">Signal</keyword>
<dbReference type="EMBL" id="JBHUON010000018">
    <property type="protein sequence ID" value="MFD2865861.1"/>
    <property type="molecule type" value="Genomic_DNA"/>
</dbReference>
<dbReference type="Proteomes" id="UP001597601">
    <property type="component" value="Unassembled WGS sequence"/>
</dbReference>
<dbReference type="RefSeq" id="WP_377128970.1">
    <property type="nucleotide sequence ID" value="NZ_JBHUHN010000001.1"/>
</dbReference>
<comment type="caution">
    <text evidence="2">The sequence shown here is derived from an EMBL/GenBank/DDBJ whole genome shotgun (WGS) entry which is preliminary data.</text>
</comment>
<evidence type="ECO:0000313" key="3">
    <source>
        <dbReference type="Proteomes" id="UP001597601"/>
    </source>
</evidence>
<protein>
    <recommendedName>
        <fullName evidence="4">Lipocalin-like protein</fullName>
    </recommendedName>
</protein>
<reference evidence="3" key="1">
    <citation type="journal article" date="2019" name="Int. J. Syst. Evol. Microbiol.">
        <title>The Global Catalogue of Microorganisms (GCM) 10K type strain sequencing project: providing services to taxonomists for standard genome sequencing and annotation.</title>
        <authorList>
            <consortium name="The Broad Institute Genomics Platform"/>
            <consortium name="The Broad Institute Genome Sequencing Center for Infectious Disease"/>
            <person name="Wu L."/>
            <person name="Ma J."/>
        </authorList>
    </citation>
    <scope>NUCLEOTIDE SEQUENCE [LARGE SCALE GENOMIC DNA]</scope>
    <source>
        <strain evidence="3">KCTC 52232</strain>
    </source>
</reference>
<accession>A0ABW5XSQ7</accession>
<feature type="chain" id="PRO_5046048027" description="Lipocalin-like protein" evidence="1">
    <location>
        <begin position="19"/>
        <end position="144"/>
    </location>
</feature>
<proteinExistence type="predicted"/>
<evidence type="ECO:0000256" key="1">
    <source>
        <dbReference type="SAM" id="SignalP"/>
    </source>
</evidence>
<evidence type="ECO:0000313" key="2">
    <source>
        <dbReference type="EMBL" id="MFD2865861.1"/>
    </source>
</evidence>
<name>A0ABW5XSQ7_9SPHI</name>
<dbReference type="Gene3D" id="2.40.128.490">
    <property type="entry name" value="Uncharacterised protein PF14869, DUF4488"/>
    <property type="match status" value="1"/>
</dbReference>
<gene>
    <name evidence="2" type="ORF">ACFSYC_14265</name>
</gene>
<organism evidence="2 3">
    <name type="scientific">Mucilaginibacter antarcticus</name>
    <dbReference type="NCBI Taxonomy" id="1855725"/>
    <lineage>
        <taxon>Bacteria</taxon>
        <taxon>Pseudomonadati</taxon>
        <taxon>Bacteroidota</taxon>
        <taxon>Sphingobacteriia</taxon>
        <taxon>Sphingobacteriales</taxon>
        <taxon>Sphingobacteriaceae</taxon>
        <taxon>Mucilaginibacter</taxon>
    </lineage>
</organism>
<keyword evidence="3" id="KW-1185">Reference proteome</keyword>
<feature type="signal peptide" evidence="1">
    <location>
        <begin position="1"/>
        <end position="18"/>
    </location>
</feature>
<sequence>MKYLATLLIVLSSFVVKAQLNSDKLIGTWELSEFSYNGNNVVPQIHGIKRYKLYTPTHFTVLEINLQTKVITTSFLGTYTLIDSNYAERIIYSSGPQVKAGGNYLAKVSFDNEDTMVMVAKLNGLPMDERWKKAKSDPFDTTSK</sequence>
<evidence type="ECO:0008006" key="4">
    <source>
        <dbReference type="Google" id="ProtNLM"/>
    </source>
</evidence>